<dbReference type="EC" id="5.6.2.4" evidence="7"/>
<dbReference type="Pfam" id="PF00271">
    <property type="entry name" value="Helicase_C"/>
    <property type="match status" value="1"/>
</dbReference>
<evidence type="ECO:0000256" key="7">
    <source>
        <dbReference type="RuleBase" id="RU364117"/>
    </source>
</evidence>
<keyword evidence="5 7" id="KW-0067">ATP-binding</keyword>
<comment type="catalytic activity">
    <reaction evidence="6 7">
        <text>Couples ATP hydrolysis with the unwinding of duplex DNA by translocating in the 3'-5' direction.</text>
        <dbReference type="EC" id="5.6.2.4"/>
    </reaction>
</comment>
<accession>A0A2P5XMP3</accession>
<evidence type="ECO:0000256" key="4">
    <source>
        <dbReference type="ARBA" id="ARBA00022806"/>
    </source>
</evidence>
<evidence type="ECO:0000256" key="6">
    <source>
        <dbReference type="ARBA" id="ARBA00034617"/>
    </source>
</evidence>
<dbReference type="Pfam" id="PF16124">
    <property type="entry name" value="RecQ_Zn_bind"/>
    <property type="match status" value="1"/>
</dbReference>
<dbReference type="PANTHER" id="PTHR13710">
    <property type="entry name" value="DNA HELICASE RECQ FAMILY MEMBER"/>
    <property type="match status" value="1"/>
</dbReference>
<dbReference type="GO" id="GO:0005634">
    <property type="term" value="C:nucleus"/>
    <property type="evidence" value="ECO:0007669"/>
    <property type="project" value="UniProtKB-SubCell"/>
</dbReference>
<protein>
    <recommendedName>
        <fullName evidence="7">ATP-dependent DNA helicase</fullName>
        <ecNumber evidence="7">5.6.2.4</ecNumber>
    </recommendedName>
</protein>
<keyword evidence="2 7" id="KW-0547">Nucleotide-binding</keyword>
<comment type="catalytic activity">
    <reaction evidence="7">
        <text>ATP + H2O = ADP + phosphate + H(+)</text>
        <dbReference type="Rhea" id="RHEA:13065"/>
        <dbReference type="ChEBI" id="CHEBI:15377"/>
        <dbReference type="ChEBI" id="CHEBI:15378"/>
        <dbReference type="ChEBI" id="CHEBI:30616"/>
        <dbReference type="ChEBI" id="CHEBI:43474"/>
        <dbReference type="ChEBI" id="CHEBI:456216"/>
    </reaction>
</comment>
<gene>
    <name evidence="10" type="ORF">GOBAR_AA16030</name>
</gene>
<dbReference type="Pfam" id="PF00270">
    <property type="entry name" value="DEAD"/>
    <property type="match status" value="1"/>
</dbReference>
<dbReference type="AlphaFoldDB" id="A0A2P5XMP3"/>
<dbReference type="GO" id="GO:0005737">
    <property type="term" value="C:cytoplasm"/>
    <property type="evidence" value="ECO:0007669"/>
    <property type="project" value="TreeGrafter"/>
</dbReference>
<evidence type="ECO:0000256" key="5">
    <source>
        <dbReference type="ARBA" id="ARBA00022840"/>
    </source>
</evidence>
<evidence type="ECO:0000259" key="8">
    <source>
        <dbReference type="PROSITE" id="PS51192"/>
    </source>
</evidence>
<dbReference type="InterPro" id="IPR027417">
    <property type="entry name" value="P-loop_NTPase"/>
</dbReference>
<dbReference type="GO" id="GO:0005524">
    <property type="term" value="F:ATP binding"/>
    <property type="evidence" value="ECO:0007669"/>
    <property type="project" value="UniProtKB-KW"/>
</dbReference>
<dbReference type="CDD" id="cd17920">
    <property type="entry name" value="DEXHc_RecQ"/>
    <property type="match status" value="1"/>
</dbReference>
<evidence type="ECO:0000313" key="10">
    <source>
        <dbReference type="EMBL" id="PPS04633.1"/>
    </source>
</evidence>
<dbReference type="GO" id="GO:0005694">
    <property type="term" value="C:chromosome"/>
    <property type="evidence" value="ECO:0007669"/>
    <property type="project" value="TreeGrafter"/>
</dbReference>
<sequence>MKKSPLPLQNLGAKDKRRKCGRDALVKLLRWNFGHPDFRGNQLEAIEAILSALMENQVMALKEKGIAAEFLSSTQTSQLRNKIHEDLDRGQPSIRLLYVTPELIATSGFMSKLKKIHGRGLLNLIAVDEAHCISSWGHDFRPSYRKLSSLRNQLQDVPILALTATAVPKVQKDVIDSLNLQNPLVLKSSFNRPNIYYEVRYKDLMDDAYADLCDVLKSAGDVCAIVYCLERTTCDDLSTHLSKNGISCAAYHAGLNNKLRSSVLDDWICSKIQVVVATGIDRKDVRIVCHFNIPKSMEAFYQESGRAGRDQLPSRSLLYYGVDDRKRMEFILSIAESKKLQSSDSEHGLSKKSTSDFNLMVEYCEGFGCRRKKILESFGEEVSASLCKKSCDACKHPNLVAKYLEELTTAIAVRQRNGFSKILSSSTDAFENENFSEFWNRNDEASGSEEDISDSEDGFEVAKGISRSKFSKKTGINEKIELLQRAEENYYRNKAHDKQANRPDKNAISGALRESSKQRLLDALKHAHQRLGDLKVDFEASSTILENECFKKYGKSGKSFYYSQVASKVRWLSTTSSAAEITNQIGTGIKSPLENITRKEEPSPQTVSTILHDERKKEVNKVIGEQHCGDIESKTSVKASTPQMQTKLPAIPSFSQFAVFEGSQLCFHTGRSWDMSIRSCNPIPITVLYKGSCPRFPGFLGDDPFILSLYQSLLREGGFQVTKTEKANKAFYGSLNLFIHILGEISGEAILLARWNQGARLGNSVEIFSEALSDGAIPKKVRDLFLH</sequence>
<keyword evidence="7" id="KW-0539">Nucleus</keyword>
<dbReference type="CDD" id="cd18794">
    <property type="entry name" value="SF2_C_RecQ"/>
    <property type="match status" value="1"/>
</dbReference>
<feature type="domain" description="Helicase C-terminal" evidence="9">
    <location>
        <begin position="211"/>
        <end position="350"/>
    </location>
</feature>
<organism evidence="10 11">
    <name type="scientific">Gossypium barbadense</name>
    <name type="common">Sea Island cotton</name>
    <name type="synonym">Hibiscus barbadensis</name>
    <dbReference type="NCBI Taxonomy" id="3634"/>
    <lineage>
        <taxon>Eukaryota</taxon>
        <taxon>Viridiplantae</taxon>
        <taxon>Streptophyta</taxon>
        <taxon>Embryophyta</taxon>
        <taxon>Tracheophyta</taxon>
        <taxon>Spermatophyta</taxon>
        <taxon>Magnoliopsida</taxon>
        <taxon>eudicotyledons</taxon>
        <taxon>Gunneridae</taxon>
        <taxon>Pentapetalae</taxon>
        <taxon>rosids</taxon>
        <taxon>malvids</taxon>
        <taxon>Malvales</taxon>
        <taxon>Malvaceae</taxon>
        <taxon>Malvoideae</taxon>
        <taxon>Gossypium</taxon>
    </lineage>
</organism>
<dbReference type="GO" id="GO:0043138">
    <property type="term" value="F:3'-5' DNA helicase activity"/>
    <property type="evidence" value="ECO:0007669"/>
    <property type="project" value="UniProtKB-EC"/>
</dbReference>
<dbReference type="PANTHER" id="PTHR13710:SF155">
    <property type="entry name" value="ATP-DEPENDENT DNA HELICASE Q-LIKE 3"/>
    <property type="match status" value="1"/>
</dbReference>
<dbReference type="GO" id="GO:0000724">
    <property type="term" value="P:double-strand break repair via homologous recombination"/>
    <property type="evidence" value="ECO:0007669"/>
    <property type="project" value="TreeGrafter"/>
</dbReference>
<dbReference type="SMART" id="SM00490">
    <property type="entry name" value="HELICc"/>
    <property type="match status" value="1"/>
</dbReference>
<comment type="subcellular location">
    <subcellularLocation>
        <location evidence="7">Nucleus</location>
    </subcellularLocation>
</comment>
<keyword evidence="3 7" id="KW-0378">Hydrolase</keyword>
<dbReference type="GO" id="GO:0016887">
    <property type="term" value="F:ATP hydrolysis activity"/>
    <property type="evidence" value="ECO:0007669"/>
    <property type="project" value="RHEA"/>
</dbReference>
<dbReference type="FunFam" id="3.40.50.300:FF:002061">
    <property type="entry name" value="RecQ family DNA helicase"/>
    <property type="match status" value="1"/>
</dbReference>
<evidence type="ECO:0000313" key="11">
    <source>
        <dbReference type="Proteomes" id="UP000239757"/>
    </source>
</evidence>
<dbReference type="EMBL" id="KZ664566">
    <property type="protein sequence ID" value="PPS04633.1"/>
    <property type="molecule type" value="Genomic_DNA"/>
</dbReference>
<comment type="similarity">
    <text evidence="1 7">Belongs to the helicase family. RecQ subfamily.</text>
</comment>
<evidence type="ECO:0000256" key="3">
    <source>
        <dbReference type="ARBA" id="ARBA00022801"/>
    </source>
</evidence>
<dbReference type="NCBIfam" id="TIGR00614">
    <property type="entry name" value="recQ_fam"/>
    <property type="match status" value="1"/>
</dbReference>
<dbReference type="PROSITE" id="PS51192">
    <property type="entry name" value="HELICASE_ATP_BIND_1"/>
    <property type="match status" value="1"/>
</dbReference>
<dbReference type="OrthoDB" id="10261556at2759"/>
<dbReference type="InterPro" id="IPR032284">
    <property type="entry name" value="RecQ_Zn-bd"/>
</dbReference>
<dbReference type="GO" id="GO:0009378">
    <property type="term" value="F:four-way junction helicase activity"/>
    <property type="evidence" value="ECO:0007669"/>
    <property type="project" value="TreeGrafter"/>
</dbReference>
<dbReference type="SUPFAM" id="SSF52540">
    <property type="entry name" value="P-loop containing nucleoside triphosphate hydrolases"/>
    <property type="match status" value="1"/>
</dbReference>
<dbReference type="InterPro" id="IPR014001">
    <property type="entry name" value="Helicase_ATP-bd"/>
</dbReference>
<evidence type="ECO:0000256" key="1">
    <source>
        <dbReference type="ARBA" id="ARBA00005446"/>
    </source>
</evidence>
<dbReference type="PROSITE" id="PS51194">
    <property type="entry name" value="HELICASE_CTER"/>
    <property type="match status" value="1"/>
</dbReference>
<name>A0A2P5XMP3_GOSBA</name>
<dbReference type="Gene3D" id="3.40.50.300">
    <property type="entry name" value="P-loop containing nucleotide triphosphate hydrolases"/>
    <property type="match status" value="2"/>
</dbReference>
<dbReference type="GO" id="GO:0003676">
    <property type="term" value="F:nucleic acid binding"/>
    <property type="evidence" value="ECO:0007669"/>
    <property type="project" value="InterPro"/>
</dbReference>
<keyword evidence="4 7" id="KW-0347">Helicase</keyword>
<reference evidence="10 11" key="1">
    <citation type="submission" date="2015-01" db="EMBL/GenBank/DDBJ databases">
        <title>Genome of allotetraploid Gossypium barbadense reveals genomic plasticity and fiber elongation in cotton evolution.</title>
        <authorList>
            <person name="Chen X."/>
            <person name="Liu X."/>
            <person name="Zhao B."/>
            <person name="Zheng H."/>
            <person name="Hu Y."/>
            <person name="Lu G."/>
            <person name="Yang C."/>
            <person name="Chen J."/>
            <person name="Shan C."/>
            <person name="Zhang L."/>
            <person name="Zhou Y."/>
            <person name="Wang L."/>
            <person name="Guo W."/>
            <person name="Bai Y."/>
            <person name="Ruan J."/>
            <person name="Shangguan X."/>
            <person name="Mao Y."/>
            <person name="Jiang J."/>
            <person name="Zhu Y."/>
            <person name="Lei J."/>
            <person name="Kang H."/>
            <person name="Chen S."/>
            <person name="He X."/>
            <person name="Wang R."/>
            <person name="Wang Y."/>
            <person name="Chen J."/>
            <person name="Wang L."/>
            <person name="Yu S."/>
            <person name="Wang B."/>
            <person name="Wei J."/>
            <person name="Song S."/>
            <person name="Lu X."/>
            <person name="Gao Z."/>
            <person name="Gu W."/>
            <person name="Deng X."/>
            <person name="Ma D."/>
            <person name="Wang S."/>
            <person name="Liang W."/>
            <person name="Fang L."/>
            <person name="Cai C."/>
            <person name="Zhu X."/>
            <person name="Zhou B."/>
            <person name="Zhang Y."/>
            <person name="Chen Z."/>
            <person name="Xu S."/>
            <person name="Zhu R."/>
            <person name="Wang S."/>
            <person name="Zhang T."/>
            <person name="Zhao G."/>
        </authorList>
    </citation>
    <scope>NUCLEOTIDE SEQUENCE [LARGE SCALE GENOMIC DNA]</scope>
    <source>
        <strain evidence="11">cv. Xinhai21</strain>
        <tissue evidence="10">Leaf</tissue>
    </source>
</reference>
<evidence type="ECO:0000256" key="2">
    <source>
        <dbReference type="ARBA" id="ARBA00022741"/>
    </source>
</evidence>
<dbReference type="InterPro" id="IPR004589">
    <property type="entry name" value="DNA_helicase_ATP-dep_RecQ"/>
</dbReference>
<dbReference type="Proteomes" id="UP000239757">
    <property type="component" value="Unassembled WGS sequence"/>
</dbReference>
<dbReference type="SMART" id="SM00487">
    <property type="entry name" value="DEXDc"/>
    <property type="match status" value="1"/>
</dbReference>
<feature type="domain" description="Helicase ATP-binding" evidence="8">
    <location>
        <begin position="50"/>
        <end position="184"/>
    </location>
</feature>
<dbReference type="InterPro" id="IPR011545">
    <property type="entry name" value="DEAD/DEAH_box_helicase_dom"/>
</dbReference>
<evidence type="ECO:0000259" key="9">
    <source>
        <dbReference type="PROSITE" id="PS51194"/>
    </source>
</evidence>
<dbReference type="InterPro" id="IPR001650">
    <property type="entry name" value="Helicase_C-like"/>
</dbReference>
<proteinExistence type="inferred from homology"/>